<evidence type="ECO:0000313" key="4">
    <source>
        <dbReference type="Proteomes" id="UP001500751"/>
    </source>
</evidence>
<dbReference type="InterPro" id="IPR017518">
    <property type="entry name" value="CHP03084"/>
</dbReference>
<dbReference type="NCBIfam" id="TIGR03083">
    <property type="entry name" value="maleylpyruvate isomerase family mycothiol-dependent enzyme"/>
    <property type="match status" value="1"/>
</dbReference>
<feature type="domain" description="tRNA wybutosine-synthesis" evidence="1">
    <location>
        <begin position="183"/>
        <end position="231"/>
    </location>
</feature>
<sequence length="260" mass="28045">MQDVYTDLAAEADELDALVSGLDEEEWNRATPSPGWTVGHQIAHLAFIAHLAWAAAADQEQFQRLAAQAKADFQGSVDAALEEYTAGGRAETLARWRAEQAAATKALAAVPADQVVPWLVNPLPPSILAAAGLMELFGHGQDVYDALGVERVPSDRIGHLAFFGARTRDFGYLAHGITPPEGEFRFELAAPSGAVWKFGPEDAADRVVGPALDFCLLVTRRRHHADLALAAEGDEAKRWLEIAQAFRGPAGEGRRAGQFR</sequence>
<name>A0ABN2UUU3_9ACTN</name>
<feature type="domain" description="Mycothiol-dependent maleylpyruvate isomerase metal-binding" evidence="2">
    <location>
        <begin position="8"/>
        <end position="143"/>
    </location>
</feature>
<accession>A0ABN2UUU3</accession>
<keyword evidence="4" id="KW-1185">Reference proteome</keyword>
<evidence type="ECO:0000259" key="1">
    <source>
        <dbReference type="Pfam" id="PF08608"/>
    </source>
</evidence>
<dbReference type="Gene3D" id="1.20.120.450">
    <property type="entry name" value="dinb family like domain"/>
    <property type="match status" value="1"/>
</dbReference>
<dbReference type="EMBL" id="BAAAQN010000036">
    <property type="protein sequence ID" value="GAA2044178.1"/>
    <property type="molecule type" value="Genomic_DNA"/>
</dbReference>
<dbReference type="InterPro" id="IPR017517">
    <property type="entry name" value="Maleyloyr_isom"/>
</dbReference>
<dbReference type="InterPro" id="IPR034660">
    <property type="entry name" value="DinB/YfiT-like"/>
</dbReference>
<evidence type="ECO:0000313" key="3">
    <source>
        <dbReference type="EMBL" id="GAA2044178.1"/>
    </source>
</evidence>
<dbReference type="Proteomes" id="UP001500751">
    <property type="component" value="Unassembled WGS sequence"/>
</dbReference>
<dbReference type="SUPFAM" id="SSF109854">
    <property type="entry name" value="DinB/YfiT-like putative metalloenzymes"/>
    <property type="match status" value="1"/>
</dbReference>
<dbReference type="InterPro" id="IPR013917">
    <property type="entry name" value="tRNA_wybutosine-synth"/>
</dbReference>
<protein>
    <submittedName>
        <fullName evidence="3">TIGR03084 family metal-binding protein</fullName>
    </submittedName>
</protein>
<proteinExistence type="predicted"/>
<gene>
    <name evidence="3" type="ORF">GCM10009839_54610</name>
</gene>
<dbReference type="Pfam" id="PF11716">
    <property type="entry name" value="MDMPI_N"/>
    <property type="match status" value="1"/>
</dbReference>
<organism evidence="3 4">
    <name type="scientific">Catenulispora yoronensis</name>
    <dbReference type="NCBI Taxonomy" id="450799"/>
    <lineage>
        <taxon>Bacteria</taxon>
        <taxon>Bacillati</taxon>
        <taxon>Actinomycetota</taxon>
        <taxon>Actinomycetes</taxon>
        <taxon>Catenulisporales</taxon>
        <taxon>Catenulisporaceae</taxon>
        <taxon>Catenulispora</taxon>
    </lineage>
</organism>
<reference evidence="4" key="1">
    <citation type="journal article" date="2019" name="Int. J. Syst. Evol. Microbiol.">
        <title>The Global Catalogue of Microorganisms (GCM) 10K type strain sequencing project: providing services to taxonomists for standard genome sequencing and annotation.</title>
        <authorList>
            <consortium name="The Broad Institute Genomics Platform"/>
            <consortium name="The Broad Institute Genome Sequencing Center for Infectious Disease"/>
            <person name="Wu L."/>
            <person name="Ma J."/>
        </authorList>
    </citation>
    <scope>NUCLEOTIDE SEQUENCE [LARGE SCALE GENOMIC DNA]</scope>
    <source>
        <strain evidence="4">JCM 16014</strain>
    </source>
</reference>
<comment type="caution">
    <text evidence="3">The sequence shown here is derived from an EMBL/GenBank/DDBJ whole genome shotgun (WGS) entry which is preliminary data.</text>
</comment>
<dbReference type="InterPro" id="IPR024344">
    <property type="entry name" value="MDMPI_metal-binding"/>
</dbReference>
<dbReference type="Pfam" id="PF08608">
    <property type="entry name" value="Wyosine_form"/>
    <property type="match status" value="1"/>
</dbReference>
<evidence type="ECO:0000259" key="2">
    <source>
        <dbReference type="Pfam" id="PF11716"/>
    </source>
</evidence>
<dbReference type="NCBIfam" id="TIGR03084">
    <property type="entry name" value="TIGR03084 family metal-binding protein"/>
    <property type="match status" value="1"/>
</dbReference>